<protein>
    <recommendedName>
        <fullName evidence="3">LIM zinc-binding domain-containing protein</fullName>
    </recommendedName>
</protein>
<accession>A0A1B8GXV2</accession>
<proteinExistence type="predicted"/>
<organism evidence="1 2">
    <name type="scientific">Pseudogymnoascus verrucosus</name>
    <dbReference type="NCBI Taxonomy" id="342668"/>
    <lineage>
        <taxon>Eukaryota</taxon>
        <taxon>Fungi</taxon>
        <taxon>Dikarya</taxon>
        <taxon>Ascomycota</taxon>
        <taxon>Pezizomycotina</taxon>
        <taxon>Leotiomycetes</taxon>
        <taxon>Thelebolales</taxon>
        <taxon>Thelebolaceae</taxon>
        <taxon>Pseudogymnoascus</taxon>
    </lineage>
</organism>
<evidence type="ECO:0008006" key="3">
    <source>
        <dbReference type="Google" id="ProtNLM"/>
    </source>
</evidence>
<sequence length="329" mass="36181">MPPPPSFLCTFCWLPQYPPIHPKTLGTESRICCPPCYEHILDLAICWVCGEVIVRTEEAVSLGWCFRHRHCFGRLICGEKLAVGDGKLELDVVPVCGDCEEGNEGVGREIDRRDGGLGKARRERLIEPKHGSVSNETLSGVAQTQVEVEAESRAKTGAAAESISYNGEHESPALPPPVYITITDPINGPSFKPGPTKPIPRWMKQLPNGREREQVHLPATTSSAAAESKVDIVPIENARDLLVPSLQLSAPEEQRLPSKITHAFTAATVVPEAILAYNDRRMTMSTPPKMHHQRPEYGARPGTPLYTGGEMGVEYLRRCHLRAMEKAKG</sequence>
<keyword evidence="2" id="KW-1185">Reference proteome</keyword>
<dbReference type="OrthoDB" id="8062037at2759"/>
<dbReference type="GeneID" id="28834489"/>
<dbReference type="EMBL" id="KV460208">
    <property type="protein sequence ID" value="OBU00649.1"/>
    <property type="molecule type" value="Genomic_DNA"/>
</dbReference>
<reference evidence="2" key="2">
    <citation type="journal article" date="2018" name="Nat. Commun.">
        <title>Extreme sensitivity to ultraviolet light in the fungal pathogen causing white-nose syndrome of bats.</title>
        <authorList>
            <person name="Palmer J.M."/>
            <person name="Drees K.P."/>
            <person name="Foster J.T."/>
            <person name="Lindner D.L."/>
        </authorList>
    </citation>
    <scope>NUCLEOTIDE SEQUENCE [LARGE SCALE GENOMIC DNA]</scope>
    <source>
        <strain evidence="2">UAMH 10579</strain>
    </source>
</reference>
<evidence type="ECO:0000313" key="1">
    <source>
        <dbReference type="EMBL" id="OBU00649.1"/>
    </source>
</evidence>
<reference evidence="1 2" key="1">
    <citation type="submission" date="2016-03" db="EMBL/GenBank/DDBJ databases">
        <title>Comparative genomics of Pseudogymnoascus destructans, the fungus causing white-nose syndrome of bats.</title>
        <authorList>
            <person name="Palmer J.M."/>
            <person name="Drees K.P."/>
            <person name="Foster J.T."/>
            <person name="Lindner D.L."/>
        </authorList>
    </citation>
    <scope>NUCLEOTIDE SEQUENCE [LARGE SCALE GENOMIC DNA]</scope>
    <source>
        <strain evidence="1 2">UAMH 10579</strain>
    </source>
</reference>
<gene>
    <name evidence="1" type="ORF">VE01_01103</name>
</gene>
<dbReference type="Proteomes" id="UP000091956">
    <property type="component" value="Unassembled WGS sequence"/>
</dbReference>
<dbReference type="AlphaFoldDB" id="A0A1B8GXV2"/>
<name>A0A1B8GXV2_9PEZI</name>
<dbReference type="RefSeq" id="XP_018134381.1">
    <property type="nucleotide sequence ID" value="XM_018270630.1"/>
</dbReference>
<evidence type="ECO:0000313" key="2">
    <source>
        <dbReference type="Proteomes" id="UP000091956"/>
    </source>
</evidence>
<dbReference type="STRING" id="342668.A0A1B8GXV2"/>